<evidence type="ECO:0000256" key="9">
    <source>
        <dbReference type="HAMAP-Rule" id="MF_00127"/>
    </source>
</evidence>
<keyword evidence="3 9" id="KW-0436">Ligase</keyword>
<reference evidence="12 13" key="2">
    <citation type="submission" date="2007-09" db="EMBL/GenBank/DDBJ databases">
        <authorList>
            <person name="Fulton L."/>
            <person name="Clifton S."/>
            <person name="Fulton B."/>
            <person name="Xu J."/>
            <person name="Minx P."/>
            <person name="Pepin K.H."/>
            <person name="Johnson M."/>
            <person name="Thiruvilangam P."/>
            <person name="Bhonagiri V."/>
            <person name="Nash W.E."/>
            <person name="Mardis E.R."/>
            <person name="Wilson R.K."/>
        </authorList>
    </citation>
    <scope>NUCLEOTIDE SEQUENCE [LARGE SCALE GENOMIC DNA]</scope>
    <source>
        <strain evidence="12 13">DSM 3991</strain>
    </source>
</reference>
<keyword evidence="5 9" id="KW-0067">ATP-binding</keyword>
<dbReference type="SUPFAM" id="SSF55681">
    <property type="entry name" value="Class II aaRS and biotin synthetases"/>
    <property type="match status" value="1"/>
</dbReference>
<comment type="subunit">
    <text evidence="9">Homodimer.</text>
</comment>
<evidence type="ECO:0000256" key="10">
    <source>
        <dbReference type="PIRSR" id="PIRSR001549-1"/>
    </source>
</evidence>
<feature type="binding site" evidence="10">
    <location>
        <position position="172"/>
    </location>
    <ligand>
        <name>L-histidine</name>
        <dbReference type="ChEBI" id="CHEBI:57595"/>
    </ligand>
</feature>
<feature type="binding site" evidence="10">
    <location>
        <position position="303"/>
    </location>
    <ligand>
        <name>L-histidine</name>
        <dbReference type="ChEBI" id="CHEBI:57595"/>
    </ligand>
</feature>
<dbReference type="CDD" id="cd00773">
    <property type="entry name" value="HisRS-like_core"/>
    <property type="match status" value="1"/>
</dbReference>
<evidence type="ECO:0000256" key="8">
    <source>
        <dbReference type="ARBA" id="ARBA00047639"/>
    </source>
</evidence>
<dbReference type="InterPro" id="IPR033656">
    <property type="entry name" value="HisRS_anticodon"/>
</dbReference>
<dbReference type="PANTHER" id="PTHR43707:SF1">
    <property type="entry name" value="HISTIDINE--TRNA LIGASE, MITOCHONDRIAL-RELATED"/>
    <property type="match status" value="1"/>
</dbReference>
<evidence type="ECO:0000259" key="11">
    <source>
        <dbReference type="PROSITE" id="PS50862"/>
    </source>
</evidence>
<keyword evidence="2 9" id="KW-0963">Cytoplasm</keyword>
<feature type="binding site" evidence="10">
    <location>
        <begin position="307"/>
        <end position="308"/>
    </location>
    <ligand>
        <name>L-histidine</name>
        <dbReference type="ChEBI" id="CHEBI:57595"/>
    </ligand>
</feature>
<comment type="similarity">
    <text evidence="1 9">Belongs to the class-II aminoacyl-tRNA synthetase family.</text>
</comment>
<proteinExistence type="inferred from homology"/>
<evidence type="ECO:0000256" key="3">
    <source>
        <dbReference type="ARBA" id="ARBA00022598"/>
    </source>
</evidence>
<comment type="catalytic activity">
    <reaction evidence="8 9">
        <text>tRNA(His) + L-histidine + ATP = L-histidyl-tRNA(His) + AMP + diphosphate + H(+)</text>
        <dbReference type="Rhea" id="RHEA:17313"/>
        <dbReference type="Rhea" id="RHEA-COMP:9665"/>
        <dbReference type="Rhea" id="RHEA-COMP:9689"/>
        <dbReference type="ChEBI" id="CHEBI:15378"/>
        <dbReference type="ChEBI" id="CHEBI:30616"/>
        <dbReference type="ChEBI" id="CHEBI:33019"/>
        <dbReference type="ChEBI" id="CHEBI:57595"/>
        <dbReference type="ChEBI" id="CHEBI:78442"/>
        <dbReference type="ChEBI" id="CHEBI:78527"/>
        <dbReference type="ChEBI" id="CHEBI:456215"/>
        <dbReference type="EC" id="6.1.1.21"/>
    </reaction>
</comment>
<dbReference type="HOGENOM" id="CLU_025113_1_1_9"/>
<gene>
    <name evidence="9 12" type="primary">hisS</name>
    <name evidence="12" type="ORF">EUBDOL_01148</name>
</gene>
<dbReference type="Proteomes" id="UP000004090">
    <property type="component" value="Unassembled WGS sequence"/>
</dbReference>
<dbReference type="AlphaFoldDB" id="A8RBP5"/>
<dbReference type="PANTHER" id="PTHR43707">
    <property type="entry name" value="HISTIDYL-TRNA SYNTHETASE"/>
    <property type="match status" value="1"/>
</dbReference>
<evidence type="ECO:0000256" key="2">
    <source>
        <dbReference type="ARBA" id="ARBA00022490"/>
    </source>
</evidence>
<dbReference type="Pfam" id="PF03129">
    <property type="entry name" value="HGTP_anticodon"/>
    <property type="match status" value="1"/>
</dbReference>
<feature type="domain" description="Aminoacyl-transfer RNA synthetases class-II family profile" evidence="11">
    <location>
        <begin position="67"/>
        <end position="362"/>
    </location>
</feature>
<sequence length="483" mass="55127">MRNYQEMDNRISALTKKEHLISEVRWHRVFNVLIVRAFFYIRRDFMSYQVPKGTQDILPSEIGKWHRLEELIRQFCYVYNYKEIRTPIFEHTNVFKRGNDSSDMVNKEMYTFQLENSATSLTLRPEGTAGVARAFVEHKLYGNADLPMKMYYVGPQFRHERPQKGRMRIFNQFGVEVIGAKSAMLDVEAIALGWSFVSALGLQDMKVLINTLGDDASRAAYRKALKEHFKADIDTMCADCKRRYEQNPLRILDCKVDKDKDIMKNVPRMADYLNEESKAYFDEVLAGLDALGIPYEVDDRLVRGLDYYTHTVFEVVSVNKEMGAQSTVFAGGRYDGLVEYFGGPTSMSGIGWAMGLERLILACEAEGIELADEESLDAYVVCLSSSVRKQVLQLVTQLRAAGYSTDTDYLDRSFKAQFKTVARTRAKAAIVVGEDDIEKGSVTIKRVADQKKLEVKLEDIVEGMDTLFQEEACSCHEEGSKHE</sequence>
<dbReference type="InterPro" id="IPR036621">
    <property type="entry name" value="Anticodon-bd_dom_sf"/>
</dbReference>
<dbReference type="InterPro" id="IPR004516">
    <property type="entry name" value="HisRS/HisZ"/>
</dbReference>
<feature type="binding site" evidence="10">
    <location>
        <position position="176"/>
    </location>
    <ligand>
        <name>L-histidine</name>
        <dbReference type="ChEBI" id="CHEBI:57595"/>
    </ligand>
</feature>
<comment type="caution">
    <text evidence="12">The sequence shown here is derived from an EMBL/GenBank/DDBJ whole genome shotgun (WGS) entry which is preliminary data.</text>
</comment>
<keyword evidence="4 9" id="KW-0547">Nucleotide-binding</keyword>
<dbReference type="CDD" id="cd00859">
    <property type="entry name" value="HisRS_anticodon"/>
    <property type="match status" value="1"/>
</dbReference>
<dbReference type="PROSITE" id="PS50862">
    <property type="entry name" value="AA_TRNA_LIGASE_II"/>
    <property type="match status" value="1"/>
</dbReference>
<dbReference type="NCBIfam" id="TIGR00442">
    <property type="entry name" value="hisS"/>
    <property type="match status" value="1"/>
</dbReference>
<accession>A8RBP5</accession>
<reference evidence="12 13" key="1">
    <citation type="submission" date="2007-09" db="EMBL/GenBank/DDBJ databases">
        <title>Draft genome sequence of Eubacterium dolichum (DSM 3991).</title>
        <authorList>
            <person name="Sudarsanam P."/>
            <person name="Ley R."/>
            <person name="Guruge J."/>
            <person name="Turnbaugh P.J."/>
            <person name="Mahowald M."/>
            <person name="Liep D."/>
            <person name="Gordon J."/>
        </authorList>
    </citation>
    <scope>NUCLEOTIDE SEQUENCE [LARGE SCALE GENOMIC DNA]</scope>
    <source>
        <strain evidence="12 13">DSM 3991</strain>
    </source>
</reference>
<dbReference type="InterPro" id="IPR041715">
    <property type="entry name" value="HisRS-like_core"/>
</dbReference>
<evidence type="ECO:0000256" key="5">
    <source>
        <dbReference type="ARBA" id="ARBA00022840"/>
    </source>
</evidence>
<dbReference type="GO" id="GO:0005737">
    <property type="term" value="C:cytoplasm"/>
    <property type="evidence" value="ECO:0007669"/>
    <property type="project" value="UniProtKB-SubCell"/>
</dbReference>
<keyword evidence="6 9" id="KW-0648">Protein biosynthesis</keyword>
<dbReference type="eggNOG" id="COG0124">
    <property type="taxonomic scope" value="Bacteria"/>
</dbReference>
<dbReference type="GO" id="GO:0016740">
    <property type="term" value="F:transferase activity"/>
    <property type="evidence" value="ECO:0007669"/>
    <property type="project" value="UniProtKB-ARBA"/>
</dbReference>
<dbReference type="InterPro" id="IPR004154">
    <property type="entry name" value="Anticodon-bd"/>
</dbReference>
<dbReference type="Pfam" id="PF13393">
    <property type="entry name" value="tRNA-synt_His"/>
    <property type="match status" value="1"/>
</dbReference>
<evidence type="ECO:0000256" key="6">
    <source>
        <dbReference type="ARBA" id="ARBA00022917"/>
    </source>
</evidence>
<dbReference type="Gene3D" id="3.40.50.800">
    <property type="entry name" value="Anticodon-binding domain"/>
    <property type="match status" value="1"/>
</dbReference>
<name>A8RBP5_9FIRM</name>
<evidence type="ECO:0000256" key="4">
    <source>
        <dbReference type="ARBA" id="ARBA00022741"/>
    </source>
</evidence>
<dbReference type="InterPro" id="IPR015807">
    <property type="entry name" value="His-tRNA-ligase"/>
</dbReference>
<dbReference type="Gene3D" id="3.30.930.10">
    <property type="entry name" value="Bira Bifunctional Protein, Domain 2"/>
    <property type="match status" value="1"/>
</dbReference>
<evidence type="ECO:0000256" key="1">
    <source>
        <dbReference type="ARBA" id="ARBA00008226"/>
    </source>
</evidence>
<evidence type="ECO:0000313" key="12">
    <source>
        <dbReference type="EMBL" id="EDP11228.1"/>
    </source>
</evidence>
<organism evidence="12 13">
    <name type="scientific">Amedibacillus dolichus DSM 3991</name>
    <dbReference type="NCBI Taxonomy" id="428127"/>
    <lineage>
        <taxon>Bacteria</taxon>
        <taxon>Bacillati</taxon>
        <taxon>Bacillota</taxon>
        <taxon>Erysipelotrichia</taxon>
        <taxon>Erysipelotrichales</taxon>
        <taxon>Erysipelotrichaceae</taxon>
        <taxon>Amedibacillus</taxon>
    </lineage>
</organism>
<dbReference type="PIRSF" id="PIRSF001549">
    <property type="entry name" value="His-tRNA_synth"/>
    <property type="match status" value="1"/>
</dbReference>
<dbReference type="GO" id="GO:0140096">
    <property type="term" value="F:catalytic activity, acting on a protein"/>
    <property type="evidence" value="ECO:0007669"/>
    <property type="project" value="UniProtKB-ARBA"/>
</dbReference>
<dbReference type="HAMAP" id="MF_00127">
    <property type="entry name" value="His_tRNA_synth"/>
    <property type="match status" value="1"/>
</dbReference>
<evidence type="ECO:0000313" key="13">
    <source>
        <dbReference type="Proteomes" id="UP000004090"/>
    </source>
</evidence>
<dbReference type="InterPro" id="IPR006195">
    <property type="entry name" value="aa-tRNA-synth_II"/>
</dbReference>
<dbReference type="GO" id="GO:0006427">
    <property type="term" value="P:histidyl-tRNA aminoacylation"/>
    <property type="evidence" value="ECO:0007669"/>
    <property type="project" value="UniProtKB-UniRule"/>
</dbReference>
<feature type="binding site" evidence="10">
    <location>
        <begin position="126"/>
        <end position="128"/>
    </location>
    <ligand>
        <name>L-histidine</name>
        <dbReference type="ChEBI" id="CHEBI:57595"/>
    </ligand>
</feature>
<dbReference type="EMBL" id="ABAW02000019">
    <property type="protein sequence ID" value="EDP11228.1"/>
    <property type="molecule type" value="Genomic_DNA"/>
</dbReference>
<protein>
    <recommendedName>
        <fullName evidence="9">Histidine--tRNA ligase</fullName>
        <ecNumber evidence="9">6.1.1.21</ecNumber>
    </recommendedName>
    <alternativeName>
        <fullName evidence="9">Histidyl-tRNA synthetase</fullName>
        <shortName evidence="9">HisRS</shortName>
    </alternativeName>
</protein>
<feature type="binding site" evidence="10">
    <location>
        <position position="158"/>
    </location>
    <ligand>
        <name>L-histidine</name>
        <dbReference type="ChEBI" id="CHEBI:57595"/>
    </ligand>
</feature>
<keyword evidence="7 9" id="KW-0030">Aminoacyl-tRNA synthetase</keyword>
<evidence type="ECO:0000256" key="7">
    <source>
        <dbReference type="ARBA" id="ARBA00023146"/>
    </source>
</evidence>
<dbReference type="STRING" id="428127.EUBDOL_01148"/>
<dbReference type="GO" id="GO:0004821">
    <property type="term" value="F:histidine-tRNA ligase activity"/>
    <property type="evidence" value="ECO:0007669"/>
    <property type="project" value="UniProtKB-UniRule"/>
</dbReference>
<dbReference type="EC" id="6.1.1.21" evidence="9"/>
<comment type="subcellular location">
    <subcellularLocation>
        <location evidence="9">Cytoplasm</location>
    </subcellularLocation>
</comment>
<dbReference type="SUPFAM" id="SSF52954">
    <property type="entry name" value="Class II aaRS ABD-related"/>
    <property type="match status" value="1"/>
</dbReference>
<dbReference type="GO" id="GO:0005524">
    <property type="term" value="F:ATP binding"/>
    <property type="evidence" value="ECO:0007669"/>
    <property type="project" value="UniProtKB-UniRule"/>
</dbReference>
<dbReference type="InterPro" id="IPR045864">
    <property type="entry name" value="aa-tRNA-synth_II/BPL/LPL"/>
</dbReference>